<dbReference type="Pfam" id="PF13438">
    <property type="entry name" value="DUF4113"/>
    <property type="match status" value="1"/>
</dbReference>
<dbReference type="Pfam" id="PF11799">
    <property type="entry name" value="IMS_C"/>
    <property type="match status" value="1"/>
</dbReference>
<name>A0A931E8A3_9BACT</name>
<dbReference type="Gene3D" id="3.30.1490.100">
    <property type="entry name" value="DNA polymerase, Y-family, little finger domain"/>
    <property type="match status" value="1"/>
</dbReference>
<evidence type="ECO:0000313" key="8">
    <source>
        <dbReference type="Proteomes" id="UP000628448"/>
    </source>
</evidence>
<dbReference type="GO" id="GO:0009432">
    <property type="term" value="P:SOS response"/>
    <property type="evidence" value="ECO:0007669"/>
    <property type="project" value="UniProtKB-KW"/>
</dbReference>
<dbReference type="Gene3D" id="3.30.70.270">
    <property type="match status" value="1"/>
</dbReference>
<protein>
    <submittedName>
        <fullName evidence="7">Y-family DNA polymerase</fullName>
    </submittedName>
</protein>
<dbReference type="EMBL" id="JADWYR010000001">
    <property type="protein sequence ID" value="MBG9375556.1"/>
    <property type="molecule type" value="Genomic_DNA"/>
</dbReference>
<proteinExistence type="inferred from homology"/>
<keyword evidence="5" id="KW-0742">SOS response</keyword>
<evidence type="ECO:0000256" key="1">
    <source>
        <dbReference type="ARBA" id="ARBA00010945"/>
    </source>
</evidence>
<dbReference type="GO" id="GO:0042276">
    <property type="term" value="P:error-prone translesion synthesis"/>
    <property type="evidence" value="ECO:0007669"/>
    <property type="project" value="TreeGrafter"/>
</dbReference>
<evidence type="ECO:0000313" key="7">
    <source>
        <dbReference type="EMBL" id="MBG9375556.1"/>
    </source>
</evidence>
<keyword evidence="8" id="KW-1185">Reference proteome</keyword>
<dbReference type="InterPro" id="IPR043502">
    <property type="entry name" value="DNA/RNA_pol_sf"/>
</dbReference>
<feature type="domain" description="UmuC" evidence="6">
    <location>
        <begin position="26"/>
        <end position="213"/>
    </location>
</feature>
<dbReference type="PROSITE" id="PS50173">
    <property type="entry name" value="UMUC"/>
    <property type="match status" value="1"/>
</dbReference>
<dbReference type="PANTHER" id="PTHR11076:SF34">
    <property type="entry name" value="PROTEIN UMUC"/>
    <property type="match status" value="1"/>
</dbReference>
<organism evidence="7 8">
    <name type="scientific">Panacibacter microcysteis</name>
    <dbReference type="NCBI Taxonomy" id="2793269"/>
    <lineage>
        <taxon>Bacteria</taxon>
        <taxon>Pseudomonadati</taxon>
        <taxon>Bacteroidota</taxon>
        <taxon>Chitinophagia</taxon>
        <taxon>Chitinophagales</taxon>
        <taxon>Chitinophagaceae</taxon>
        <taxon>Panacibacter</taxon>
    </lineage>
</organism>
<dbReference type="RefSeq" id="WP_196989601.1">
    <property type="nucleotide sequence ID" value="NZ_JADWYR010000001.1"/>
</dbReference>
<dbReference type="SUPFAM" id="SSF56672">
    <property type="entry name" value="DNA/RNA polymerases"/>
    <property type="match status" value="1"/>
</dbReference>
<dbReference type="CDD" id="cd01700">
    <property type="entry name" value="PolY_Pol_V_umuC"/>
    <property type="match status" value="1"/>
</dbReference>
<comment type="similarity">
    <text evidence="1">Belongs to the DNA polymerase type-Y family.</text>
</comment>
<keyword evidence="3" id="KW-0741">SOS mutagenesis</keyword>
<dbReference type="InterPro" id="IPR036775">
    <property type="entry name" value="DNA_pol_Y-fam_lit_finger_sf"/>
</dbReference>
<evidence type="ECO:0000256" key="3">
    <source>
        <dbReference type="ARBA" id="ARBA00023199"/>
    </source>
</evidence>
<sequence length="457" mass="51011">MQTAENISKKYIDYNGAKENHQLSFTAVVDCNSFYCSAERVFRPDLQNRPVVVLSNNDGCIVSRSDEAKAAGVGMADPYFKSKEIIEKNNIAVFSSNYNLYGDMSWRVMETLRMLMGEDKVEVYSVDEAFINMDAIPFNKLADAARQLKEVVEQWTGVAVSVGVAPTKTLSKIANHMAKANKPVTNCVTVLDTVECVNEALAKTPVKEIWGVGTQYAEKLESFGVYDAYQLSKMPEEWVRKNLGGVVGVRLLKDLKCQPAIGLDEELTEKKMIATTRMFGAPVSKLSDIKEAVATYTSRAAEKLRRQSGAASVISVFVVLKEKRNPAERFRHGSTVSRAMSLPHATCVTSELIKPALQLAEQAYYKAVNDHQANLFQKAGVMLSGIVPDSTLQGNLFVPAAQNNGRMLMDMMDNINFSMRNDMLKFAASGTERNWKMRQELRSPRYTSRWSELREVK</sequence>
<comment type="caution">
    <text evidence="7">The sequence shown here is derived from an EMBL/GenBank/DDBJ whole genome shotgun (WGS) entry which is preliminary data.</text>
</comment>
<evidence type="ECO:0000259" key="6">
    <source>
        <dbReference type="PROSITE" id="PS50173"/>
    </source>
</evidence>
<keyword evidence="2" id="KW-0227">DNA damage</keyword>
<dbReference type="InterPro" id="IPR025188">
    <property type="entry name" value="DUF4113"/>
</dbReference>
<dbReference type="GO" id="GO:0005829">
    <property type="term" value="C:cytosol"/>
    <property type="evidence" value="ECO:0007669"/>
    <property type="project" value="TreeGrafter"/>
</dbReference>
<dbReference type="GO" id="GO:0003887">
    <property type="term" value="F:DNA-directed DNA polymerase activity"/>
    <property type="evidence" value="ECO:0007669"/>
    <property type="project" value="TreeGrafter"/>
</dbReference>
<keyword evidence="4" id="KW-0234">DNA repair</keyword>
<dbReference type="Gene3D" id="1.10.150.20">
    <property type="entry name" value="5' to 3' exonuclease, C-terminal subdomain"/>
    <property type="match status" value="1"/>
</dbReference>
<evidence type="ECO:0000256" key="2">
    <source>
        <dbReference type="ARBA" id="ARBA00022763"/>
    </source>
</evidence>
<accession>A0A931E8A3</accession>
<dbReference type="GO" id="GO:0006281">
    <property type="term" value="P:DNA repair"/>
    <property type="evidence" value="ECO:0007669"/>
    <property type="project" value="UniProtKB-KW"/>
</dbReference>
<dbReference type="InterPro" id="IPR050116">
    <property type="entry name" value="DNA_polymerase-Y"/>
</dbReference>
<evidence type="ECO:0000256" key="5">
    <source>
        <dbReference type="ARBA" id="ARBA00023236"/>
    </source>
</evidence>
<reference evidence="7" key="1">
    <citation type="submission" date="2020-11" db="EMBL/GenBank/DDBJ databases">
        <title>Bacterial whole genome sequence for Panacibacter sp. DH6.</title>
        <authorList>
            <person name="Le V."/>
            <person name="Ko S."/>
            <person name="Ahn C.-Y."/>
            <person name="Oh H.-M."/>
        </authorList>
    </citation>
    <scope>NUCLEOTIDE SEQUENCE</scope>
    <source>
        <strain evidence="7">DH6</strain>
    </source>
</reference>
<dbReference type="InterPro" id="IPR001126">
    <property type="entry name" value="UmuC"/>
</dbReference>
<dbReference type="Pfam" id="PF00817">
    <property type="entry name" value="IMS"/>
    <property type="match status" value="1"/>
</dbReference>
<dbReference type="AlphaFoldDB" id="A0A931E8A3"/>
<dbReference type="Proteomes" id="UP000628448">
    <property type="component" value="Unassembled WGS sequence"/>
</dbReference>
<gene>
    <name evidence="7" type="ORF">I5907_04880</name>
</gene>
<dbReference type="InterPro" id="IPR017961">
    <property type="entry name" value="DNA_pol_Y-fam_little_finger"/>
</dbReference>
<dbReference type="InterPro" id="IPR043128">
    <property type="entry name" value="Rev_trsase/Diguanyl_cyclase"/>
</dbReference>
<dbReference type="PANTHER" id="PTHR11076">
    <property type="entry name" value="DNA REPAIR POLYMERASE UMUC / TRANSFERASE FAMILY MEMBER"/>
    <property type="match status" value="1"/>
</dbReference>
<evidence type="ECO:0000256" key="4">
    <source>
        <dbReference type="ARBA" id="ARBA00023204"/>
    </source>
</evidence>
<dbReference type="GO" id="GO:0003684">
    <property type="term" value="F:damaged DNA binding"/>
    <property type="evidence" value="ECO:0007669"/>
    <property type="project" value="InterPro"/>
</dbReference>
<dbReference type="Gene3D" id="3.40.1170.60">
    <property type="match status" value="1"/>
</dbReference>